<protein>
    <submittedName>
        <fullName evidence="2">Uncharacterized protein</fullName>
    </submittedName>
</protein>
<dbReference type="Proteomes" id="UP000232722">
    <property type="component" value="Unassembled WGS sequence"/>
</dbReference>
<evidence type="ECO:0000313" key="4">
    <source>
        <dbReference type="Proteomes" id="UP000232722"/>
    </source>
</evidence>
<reference evidence="2 3" key="4">
    <citation type="submission" date="2017-10" db="EMBL/GenBank/DDBJ databases">
        <title>Genome analyses suggest a sexual origin of heterokaryosis in a supposedly ancient asexual fungus.</title>
        <authorList>
            <person name="Corradi N."/>
            <person name="Sedzielewska K."/>
            <person name="Noel J."/>
            <person name="Charron P."/>
            <person name="Farinelli L."/>
            <person name="Marton T."/>
            <person name="Kruger M."/>
            <person name="Pelin A."/>
            <person name="Brachmann A."/>
            <person name="Corradi N."/>
        </authorList>
    </citation>
    <scope>NUCLEOTIDE SEQUENCE [LARGE SCALE GENOMIC DNA]</scope>
    <source>
        <strain evidence="2 3">A1</strain>
    </source>
</reference>
<evidence type="ECO:0000313" key="2">
    <source>
        <dbReference type="EMBL" id="PKC65260.1"/>
    </source>
</evidence>
<comment type="caution">
    <text evidence="2">The sequence shown here is derived from an EMBL/GenBank/DDBJ whole genome shotgun (WGS) entry which is preliminary data.</text>
</comment>
<accession>A0A2I1EFF4</accession>
<evidence type="ECO:0000313" key="3">
    <source>
        <dbReference type="Proteomes" id="UP000232688"/>
    </source>
</evidence>
<gene>
    <name evidence="2" type="ORF">RhiirA1_420668</name>
    <name evidence="1" type="ORF">RhiirA5_349386</name>
</gene>
<dbReference type="AlphaFoldDB" id="A0A2I1EFF4"/>
<dbReference type="Proteomes" id="UP000232688">
    <property type="component" value="Unassembled WGS sequence"/>
</dbReference>
<dbReference type="VEuPathDB" id="FungiDB:RhiirA1_420668"/>
<dbReference type="VEuPathDB" id="FungiDB:FUN_002136"/>
<reference evidence="1 4" key="2">
    <citation type="submission" date="2017-09" db="EMBL/GenBank/DDBJ databases">
        <title>Extensive intraspecific genome diversity in a model arbuscular mycorrhizal fungus.</title>
        <authorList>
            <person name="Chen E.C."/>
            <person name="Morin E."/>
            <person name="Beaudet D."/>
            <person name="Noel J."/>
            <person name="Ndikumana S."/>
            <person name="Charron P."/>
            <person name="St-Onge C."/>
            <person name="Giorgi J."/>
            <person name="Grigoriev I.V."/>
            <person name="Roux C."/>
            <person name="Martin F.M."/>
            <person name="Corradi N."/>
        </authorList>
    </citation>
    <scope>NUCLEOTIDE SEQUENCE [LARGE SCALE GENOMIC DNA]</scope>
    <source>
        <strain evidence="1 4">A5</strain>
    </source>
</reference>
<evidence type="ECO:0000313" key="1">
    <source>
        <dbReference type="EMBL" id="PKC15217.1"/>
    </source>
</evidence>
<reference evidence="1 4" key="1">
    <citation type="submission" date="2016-04" db="EMBL/GenBank/DDBJ databases">
        <title>Genome analyses suggest a sexual origin of heterokaryosis in a supposedly ancient asexual fungus.</title>
        <authorList>
            <person name="Ropars J."/>
            <person name="Sedzielewska K."/>
            <person name="Noel J."/>
            <person name="Charron P."/>
            <person name="Farinelli L."/>
            <person name="Marton T."/>
            <person name="Kruger M."/>
            <person name="Pelin A."/>
            <person name="Brachmann A."/>
            <person name="Corradi N."/>
        </authorList>
    </citation>
    <scope>NUCLEOTIDE SEQUENCE [LARGE SCALE GENOMIC DNA]</scope>
    <source>
        <strain evidence="1 4">A5</strain>
    </source>
</reference>
<dbReference type="EMBL" id="LLXH01000558">
    <property type="protein sequence ID" value="PKC65260.1"/>
    <property type="molecule type" value="Genomic_DNA"/>
</dbReference>
<proteinExistence type="predicted"/>
<name>A0A2I1EFF4_9GLOM</name>
<organism evidence="2 3">
    <name type="scientific">Rhizophagus irregularis</name>
    <dbReference type="NCBI Taxonomy" id="588596"/>
    <lineage>
        <taxon>Eukaryota</taxon>
        <taxon>Fungi</taxon>
        <taxon>Fungi incertae sedis</taxon>
        <taxon>Mucoromycota</taxon>
        <taxon>Glomeromycotina</taxon>
        <taxon>Glomeromycetes</taxon>
        <taxon>Glomerales</taxon>
        <taxon>Glomeraceae</taxon>
        <taxon>Rhizophagus</taxon>
    </lineage>
</organism>
<reference evidence="2 3" key="3">
    <citation type="submission" date="2017-10" db="EMBL/GenBank/DDBJ databases">
        <title>Extensive intraspecific genome diversity in a model arbuscular mycorrhizal fungus.</title>
        <authorList>
            <person name="Chen E.C.H."/>
            <person name="Morin E."/>
            <person name="Baudet D."/>
            <person name="Noel J."/>
            <person name="Ndikumana S."/>
            <person name="Charron P."/>
            <person name="St-Onge C."/>
            <person name="Giorgi J."/>
            <person name="Grigoriev I.V."/>
            <person name="Roux C."/>
            <person name="Martin F.M."/>
            <person name="Corradi N."/>
        </authorList>
    </citation>
    <scope>NUCLEOTIDE SEQUENCE [LARGE SCALE GENOMIC DNA]</scope>
    <source>
        <strain evidence="2 3">A1</strain>
    </source>
</reference>
<sequence>MLPPHPAEYRSADNFSIICKISSLRTRKDRGGTYNNSLGLTEETCQRYKKHEIN</sequence>
<dbReference type="EMBL" id="LLXJ01000098">
    <property type="protein sequence ID" value="PKC15217.1"/>
    <property type="molecule type" value="Genomic_DNA"/>
</dbReference>
<dbReference type="OrthoDB" id="10431913at2759"/>